<accession>A0A6A6SEU2</accession>
<dbReference type="Proteomes" id="UP000799753">
    <property type="component" value="Unassembled WGS sequence"/>
</dbReference>
<keyword evidence="2" id="KW-1185">Reference proteome</keyword>
<organism evidence="1 2">
    <name type="scientific">Massarina eburnea CBS 473.64</name>
    <dbReference type="NCBI Taxonomy" id="1395130"/>
    <lineage>
        <taxon>Eukaryota</taxon>
        <taxon>Fungi</taxon>
        <taxon>Dikarya</taxon>
        <taxon>Ascomycota</taxon>
        <taxon>Pezizomycotina</taxon>
        <taxon>Dothideomycetes</taxon>
        <taxon>Pleosporomycetidae</taxon>
        <taxon>Pleosporales</taxon>
        <taxon>Massarineae</taxon>
        <taxon>Massarinaceae</taxon>
        <taxon>Massarina</taxon>
    </lineage>
</organism>
<proteinExistence type="predicted"/>
<protein>
    <submittedName>
        <fullName evidence="1">Uncharacterized protein</fullName>
    </submittedName>
</protein>
<reference evidence="1" key="1">
    <citation type="journal article" date="2020" name="Stud. Mycol.">
        <title>101 Dothideomycetes genomes: a test case for predicting lifestyles and emergence of pathogens.</title>
        <authorList>
            <person name="Haridas S."/>
            <person name="Albert R."/>
            <person name="Binder M."/>
            <person name="Bloem J."/>
            <person name="Labutti K."/>
            <person name="Salamov A."/>
            <person name="Andreopoulos B."/>
            <person name="Baker S."/>
            <person name="Barry K."/>
            <person name="Bills G."/>
            <person name="Bluhm B."/>
            <person name="Cannon C."/>
            <person name="Castanera R."/>
            <person name="Culley D."/>
            <person name="Daum C."/>
            <person name="Ezra D."/>
            <person name="Gonzalez J."/>
            <person name="Henrissat B."/>
            <person name="Kuo A."/>
            <person name="Liang C."/>
            <person name="Lipzen A."/>
            <person name="Lutzoni F."/>
            <person name="Magnuson J."/>
            <person name="Mondo S."/>
            <person name="Nolan M."/>
            <person name="Ohm R."/>
            <person name="Pangilinan J."/>
            <person name="Park H.-J."/>
            <person name="Ramirez L."/>
            <person name="Alfaro M."/>
            <person name="Sun H."/>
            <person name="Tritt A."/>
            <person name="Yoshinaga Y."/>
            <person name="Zwiers L.-H."/>
            <person name="Turgeon B."/>
            <person name="Goodwin S."/>
            <person name="Spatafora J."/>
            <person name="Crous P."/>
            <person name="Grigoriev I."/>
        </authorList>
    </citation>
    <scope>NUCLEOTIDE SEQUENCE</scope>
    <source>
        <strain evidence="1">CBS 473.64</strain>
    </source>
</reference>
<dbReference type="EMBL" id="MU006777">
    <property type="protein sequence ID" value="KAF2645401.1"/>
    <property type="molecule type" value="Genomic_DNA"/>
</dbReference>
<sequence length="166" mass="18799">MPVLQCNHKSPGSSLPWPTNQRLFVTHYHNDISTIETEFVTTTSQSQRLGDRQLLPYCTRTRCASPRHGKPSAAYKRGTFKYSRLPPHQITKRCTSQMHSCPGFAPRHIHWRKGSPPYSAPKRSGSFVWGHGIRVLSATIVMLLPPKRPLNPQPVRQGCAHNHACR</sequence>
<evidence type="ECO:0000313" key="2">
    <source>
        <dbReference type="Proteomes" id="UP000799753"/>
    </source>
</evidence>
<name>A0A6A6SEU2_9PLEO</name>
<gene>
    <name evidence="1" type="ORF">P280DRAFT_119218</name>
</gene>
<evidence type="ECO:0000313" key="1">
    <source>
        <dbReference type="EMBL" id="KAF2645401.1"/>
    </source>
</evidence>
<dbReference type="AlphaFoldDB" id="A0A6A6SEU2"/>